<gene>
    <name evidence="3" type="ORF">H8M03_03820</name>
</gene>
<reference evidence="3 4" key="1">
    <citation type="submission" date="2020-08" db="EMBL/GenBank/DDBJ databases">
        <title>Sphingomonas sp. sand1-3 16S ribosomal RNA gene Genome sequencing and assembly.</title>
        <authorList>
            <person name="Kang M."/>
        </authorList>
    </citation>
    <scope>NUCLEOTIDE SEQUENCE [LARGE SCALE GENOMIC DNA]</scope>
    <source>
        <strain evidence="4">sand1-3</strain>
    </source>
</reference>
<sequence>MNQFRNDIVGKPAAELVVGRKRPRARGASGLSGLEVRRKESRRSDSRSGDRHRLVTESVTVLHKRRKYQVELINLSGGGAMIAGDLEPRLWDRIDVDFGETGQLEAAVRWVKNGRIGLEFAHETQIDCSREDQDTLVRRAVEQNFPEAAAELSKPRRVKPEEPADDPASRRETQRHPLIWSGTVTVNRQSAPVRIRNISARGALVQSDIKLVPGVLLLLDLGAAGSLAANVAWAFGDKAGLLFDTEFDVQRLASAAPKVAAVDWMCPDYLRNGSADLSASSWKRASLEDIVGSGRAGLAR</sequence>
<feature type="region of interest" description="Disordered" evidence="1">
    <location>
        <begin position="20"/>
        <end position="52"/>
    </location>
</feature>
<dbReference type="GO" id="GO:0035438">
    <property type="term" value="F:cyclic-di-GMP binding"/>
    <property type="evidence" value="ECO:0007669"/>
    <property type="project" value="InterPro"/>
</dbReference>
<evidence type="ECO:0000313" key="3">
    <source>
        <dbReference type="EMBL" id="QNM83472.1"/>
    </source>
</evidence>
<feature type="region of interest" description="Disordered" evidence="1">
    <location>
        <begin position="149"/>
        <end position="174"/>
    </location>
</feature>
<keyword evidence="4" id="KW-1185">Reference proteome</keyword>
<evidence type="ECO:0000259" key="2">
    <source>
        <dbReference type="Pfam" id="PF07238"/>
    </source>
</evidence>
<evidence type="ECO:0000256" key="1">
    <source>
        <dbReference type="SAM" id="MobiDB-lite"/>
    </source>
</evidence>
<dbReference type="Pfam" id="PF07238">
    <property type="entry name" value="PilZ"/>
    <property type="match status" value="1"/>
</dbReference>
<evidence type="ECO:0000313" key="4">
    <source>
        <dbReference type="Proteomes" id="UP000515861"/>
    </source>
</evidence>
<protein>
    <submittedName>
        <fullName evidence="3">PilZ domain-containing protein</fullName>
    </submittedName>
</protein>
<dbReference type="Proteomes" id="UP000515861">
    <property type="component" value="Chromosome"/>
</dbReference>
<name>A0A7G9L4C3_9SPHN</name>
<dbReference type="EMBL" id="CP060697">
    <property type="protein sequence ID" value="QNM83472.1"/>
    <property type="molecule type" value="Genomic_DNA"/>
</dbReference>
<accession>A0A7G9L4C3</accession>
<dbReference type="InterPro" id="IPR009875">
    <property type="entry name" value="PilZ_domain"/>
</dbReference>
<organism evidence="3 4">
    <name type="scientific">Sphingomonas sabuli</name>
    <dbReference type="NCBI Taxonomy" id="2764186"/>
    <lineage>
        <taxon>Bacteria</taxon>
        <taxon>Pseudomonadati</taxon>
        <taxon>Pseudomonadota</taxon>
        <taxon>Alphaproteobacteria</taxon>
        <taxon>Sphingomonadales</taxon>
        <taxon>Sphingomonadaceae</taxon>
        <taxon>Sphingomonas</taxon>
    </lineage>
</organism>
<dbReference type="RefSeq" id="WP_187480427.1">
    <property type="nucleotide sequence ID" value="NZ_CP060697.1"/>
</dbReference>
<feature type="domain" description="PilZ" evidence="2">
    <location>
        <begin position="42"/>
        <end position="125"/>
    </location>
</feature>
<dbReference type="KEGG" id="ssau:H8M03_03820"/>
<feature type="compositionally biased region" description="Basic and acidic residues" evidence="1">
    <location>
        <begin position="35"/>
        <end position="52"/>
    </location>
</feature>
<proteinExistence type="predicted"/>
<dbReference type="AlphaFoldDB" id="A0A7G9L4C3"/>
<feature type="compositionally biased region" description="Basic and acidic residues" evidence="1">
    <location>
        <begin position="158"/>
        <end position="174"/>
    </location>
</feature>
<dbReference type="SUPFAM" id="SSF141371">
    <property type="entry name" value="PilZ domain-like"/>
    <property type="match status" value="2"/>
</dbReference>